<dbReference type="InterPro" id="IPR038765">
    <property type="entry name" value="Papain-like_cys_pep_sf"/>
</dbReference>
<evidence type="ECO:0000313" key="2">
    <source>
        <dbReference type="Proteomes" id="UP000190121"/>
    </source>
</evidence>
<dbReference type="InterPro" id="IPR044934">
    <property type="entry name" value="Streptopain_sf"/>
</dbReference>
<dbReference type="EMBL" id="FUXE01000004">
    <property type="protein sequence ID" value="SJZ58684.1"/>
    <property type="molecule type" value="Genomic_DNA"/>
</dbReference>
<proteinExistence type="predicted"/>
<accession>A0A1T4LW55</accession>
<sequence length="420" mass="47993">MYRFFVVLLGVFLSCSRKEVLEQRQSSVFETQEYLEGKALSLRSSLFASGLRAKEDLRVSDFSYLSMPRLRSEDSNRGNLGVCVVNFAEDKGFAILTTGDKIAPIAIVDKGYFDVQKQSDHQVDTIIYQILSFAIEDLISFPDNPLQSPIEYTYDRHVLDSLGFDVVDLIEHKVHTRWNQSTPYFSKNNHKYAGCVAVALSQIFTFYGTIENPIAGRKIDWDGLSEESIRNNGELTRTSPKNLLSDVEEVLWWIGQNSDASYGERGTGMSSKKALELAQRNGFICNPRMQEYNLQEVVNALRKGNLTYMEGFRGEKDPSGQGEITITSGHAWLLDGYAKVKERTKEEEYELVHVNWGWGNSRSLNGYYYANSFCVNTDVGSLFPTTEELRTDNDIRNYEYFIKMSQVYPKRKRVKLVVKK</sequence>
<dbReference type="Gene3D" id="3.90.70.50">
    <property type="entry name" value="Peptidase C10, streptopain"/>
    <property type="match status" value="1"/>
</dbReference>
<dbReference type="AlphaFoldDB" id="A0A1T4LW55"/>
<name>A0A1T4LW55_9PORP</name>
<evidence type="ECO:0000313" key="1">
    <source>
        <dbReference type="EMBL" id="SJZ58684.1"/>
    </source>
</evidence>
<dbReference type="InterPro" id="IPR000200">
    <property type="entry name" value="Peptidase_C10"/>
</dbReference>
<keyword evidence="2" id="KW-1185">Reference proteome</keyword>
<dbReference type="PROSITE" id="PS51257">
    <property type="entry name" value="PROKAR_LIPOPROTEIN"/>
    <property type="match status" value="1"/>
</dbReference>
<dbReference type="Pfam" id="PF01640">
    <property type="entry name" value="Peptidase_C10"/>
    <property type="match status" value="1"/>
</dbReference>
<dbReference type="STRING" id="29524.SAMN02745171_00545"/>
<gene>
    <name evidence="1" type="ORF">SAMN02745171_00545</name>
</gene>
<dbReference type="SUPFAM" id="SSF54001">
    <property type="entry name" value="Cysteine proteinases"/>
    <property type="match status" value="1"/>
</dbReference>
<dbReference type="GO" id="GO:0006508">
    <property type="term" value="P:proteolysis"/>
    <property type="evidence" value="ECO:0007669"/>
    <property type="project" value="InterPro"/>
</dbReference>
<protein>
    <submittedName>
        <fullName evidence="1">Peptidase C10 family protein</fullName>
    </submittedName>
</protein>
<dbReference type="Proteomes" id="UP000190121">
    <property type="component" value="Unassembled WGS sequence"/>
</dbReference>
<organism evidence="1 2">
    <name type="scientific">Porphyromonas circumdentaria</name>
    <dbReference type="NCBI Taxonomy" id="29524"/>
    <lineage>
        <taxon>Bacteria</taxon>
        <taxon>Pseudomonadati</taxon>
        <taxon>Bacteroidota</taxon>
        <taxon>Bacteroidia</taxon>
        <taxon>Bacteroidales</taxon>
        <taxon>Porphyromonadaceae</taxon>
        <taxon>Porphyromonas</taxon>
    </lineage>
</organism>
<reference evidence="2" key="1">
    <citation type="submission" date="2017-02" db="EMBL/GenBank/DDBJ databases">
        <authorList>
            <person name="Varghese N."/>
            <person name="Submissions S."/>
        </authorList>
    </citation>
    <scope>NUCLEOTIDE SEQUENCE [LARGE SCALE GENOMIC DNA]</scope>
    <source>
        <strain evidence="2">ATCC 51356</strain>
    </source>
</reference>
<dbReference type="GO" id="GO:0008234">
    <property type="term" value="F:cysteine-type peptidase activity"/>
    <property type="evidence" value="ECO:0007669"/>
    <property type="project" value="InterPro"/>
</dbReference>